<evidence type="ECO:0000256" key="2">
    <source>
        <dbReference type="ARBA" id="ARBA00022525"/>
    </source>
</evidence>
<feature type="region of interest" description="Disordered" evidence="6">
    <location>
        <begin position="1395"/>
        <end position="1414"/>
    </location>
</feature>
<dbReference type="Proteomes" id="UP000002008">
    <property type="component" value="Chromosome"/>
</dbReference>
<dbReference type="PANTHER" id="PTHR37467:SF1">
    <property type="entry name" value="EXPORTED CALCIUM-BINDING GLYCOPROTEIN"/>
    <property type="match status" value="1"/>
</dbReference>
<evidence type="ECO:0000256" key="3">
    <source>
        <dbReference type="ARBA" id="ARBA00022729"/>
    </source>
</evidence>
<keyword evidence="7" id="KW-0472">Membrane</keyword>
<feature type="region of interest" description="Disordered" evidence="6">
    <location>
        <begin position="1428"/>
        <end position="1467"/>
    </location>
</feature>
<dbReference type="HOGENOM" id="CLU_224246_0_0_0"/>
<accession>A9WA06</accession>
<dbReference type="SUPFAM" id="SSF81296">
    <property type="entry name" value="E set domains"/>
    <property type="match status" value="1"/>
</dbReference>
<evidence type="ECO:0000313" key="10">
    <source>
        <dbReference type="Proteomes" id="UP000002008"/>
    </source>
</evidence>
<dbReference type="eggNOG" id="COG3386">
    <property type="taxonomic scope" value="Bacteria"/>
</dbReference>
<keyword evidence="7" id="KW-0812">Transmembrane</keyword>
<evidence type="ECO:0000256" key="4">
    <source>
        <dbReference type="ARBA" id="ARBA00022837"/>
    </source>
</evidence>
<name>A9WA06_CHLAA</name>
<dbReference type="SUPFAM" id="SSF49899">
    <property type="entry name" value="Concanavalin A-like lectins/glucanases"/>
    <property type="match status" value="2"/>
</dbReference>
<dbReference type="eggNOG" id="COG3595">
    <property type="taxonomic scope" value="Bacteria"/>
</dbReference>
<evidence type="ECO:0000313" key="9">
    <source>
        <dbReference type="EMBL" id="ABY36688.1"/>
    </source>
</evidence>
<feature type="transmembrane region" description="Helical" evidence="7">
    <location>
        <begin position="278"/>
        <end position="299"/>
    </location>
</feature>
<dbReference type="RefSeq" id="WP_012259341.1">
    <property type="nucleotide sequence ID" value="NC_010175.1"/>
</dbReference>
<dbReference type="SMART" id="SM00560">
    <property type="entry name" value="LamGL"/>
    <property type="match status" value="1"/>
</dbReference>
<proteinExistence type="predicted"/>
<dbReference type="PANTHER" id="PTHR37467">
    <property type="entry name" value="EXPORTED CALCIUM-BINDING GLYCOPROTEIN-RELATED"/>
    <property type="match status" value="1"/>
</dbReference>
<organism evidence="9 10">
    <name type="scientific">Chloroflexus aurantiacus (strain ATCC 29366 / DSM 635 / J-10-fl)</name>
    <dbReference type="NCBI Taxonomy" id="324602"/>
    <lineage>
        <taxon>Bacteria</taxon>
        <taxon>Bacillati</taxon>
        <taxon>Chloroflexota</taxon>
        <taxon>Chloroflexia</taxon>
        <taxon>Chloroflexales</taxon>
        <taxon>Chloroflexineae</taxon>
        <taxon>Chloroflexaceae</taxon>
        <taxon>Chloroflexus</taxon>
    </lineage>
</organism>
<keyword evidence="2" id="KW-0964">Secreted</keyword>
<gene>
    <name evidence="9" type="ordered locus">Caur_3504</name>
</gene>
<dbReference type="Gene3D" id="2.60.40.10">
    <property type="entry name" value="Immunoglobulins"/>
    <property type="match status" value="1"/>
</dbReference>
<dbReference type="InterPro" id="IPR006558">
    <property type="entry name" value="LamG-like"/>
</dbReference>
<feature type="transmembrane region" description="Helical" evidence="7">
    <location>
        <begin position="306"/>
        <end position="326"/>
    </location>
</feature>
<reference evidence="10" key="1">
    <citation type="journal article" date="2011" name="BMC Genomics">
        <title>Complete genome sequence of the filamentous anoxygenic phototrophic bacterium Chloroflexus aurantiacus.</title>
        <authorList>
            <person name="Tang K.H."/>
            <person name="Barry K."/>
            <person name="Chertkov O."/>
            <person name="Dalin E."/>
            <person name="Han C.S."/>
            <person name="Hauser L.J."/>
            <person name="Honchak B.M."/>
            <person name="Karbach L.E."/>
            <person name="Land M.L."/>
            <person name="Lapidus A."/>
            <person name="Larimer F.W."/>
            <person name="Mikhailova N."/>
            <person name="Pitluck S."/>
            <person name="Pierson B.K."/>
            <person name="Blankenship R.E."/>
        </authorList>
    </citation>
    <scope>NUCLEOTIDE SEQUENCE [LARGE SCALE GENOMIC DNA]</scope>
    <source>
        <strain evidence="10">ATCC 29366 / DSM 635 / J-10-fl</strain>
    </source>
</reference>
<dbReference type="Pfam" id="PF13385">
    <property type="entry name" value="Laminin_G_3"/>
    <property type="match status" value="2"/>
</dbReference>
<dbReference type="EMBL" id="CP000909">
    <property type="protein sequence ID" value="ABY36688.1"/>
    <property type="molecule type" value="Genomic_DNA"/>
</dbReference>
<dbReference type="InterPro" id="IPR013320">
    <property type="entry name" value="ConA-like_dom_sf"/>
</dbReference>
<feature type="domain" description="LamG-like jellyroll fold" evidence="8">
    <location>
        <begin position="1579"/>
        <end position="1707"/>
    </location>
</feature>
<dbReference type="InterPro" id="IPR014756">
    <property type="entry name" value="Ig_E-set"/>
</dbReference>
<feature type="transmembrane region" description="Helical" evidence="7">
    <location>
        <begin position="1150"/>
        <end position="1172"/>
    </location>
</feature>
<protein>
    <submittedName>
        <fullName evidence="9">LamG domain protein jellyroll fold domain protein</fullName>
    </submittedName>
</protein>
<comment type="subcellular location">
    <subcellularLocation>
        <location evidence="1">Secreted</location>
    </subcellularLocation>
</comment>
<feature type="transmembrane region" description="Helical" evidence="7">
    <location>
        <begin position="7"/>
        <end position="28"/>
    </location>
</feature>
<keyword evidence="10" id="KW-1185">Reference proteome</keyword>
<dbReference type="InterPro" id="IPR053180">
    <property type="entry name" value="Ca-binding_acidic-repeat"/>
</dbReference>
<dbReference type="EnsemblBacteria" id="ABY36688">
    <property type="protein sequence ID" value="ABY36688"/>
    <property type="gene ID" value="Caur_3504"/>
</dbReference>
<dbReference type="InParanoid" id="A9WA06"/>
<dbReference type="Pfam" id="PF17957">
    <property type="entry name" value="Big_7"/>
    <property type="match status" value="1"/>
</dbReference>
<dbReference type="SUPFAM" id="SSF103647">
    <property type="entry name" value="TSP type-3 repeat"/>
    <property type="match status" value="1"/>
</dbReference>
<evidence type="ECO:0000256" key="5">
    <source>
        <dbReference type="ARBA" id="ARBA00023157"/>
    </source>
</evidence>
<evidence type="ECO:0000256" key="1">
    <source>
        <dbReference type="ARBA" id="ARBA00004613"/>
    </source>
</evidence>
<feature type="transmembrane region" description="Helical" evidence="7">
    <location>
        <begin position="1049"/>
        <end position="1069"/>
    </location>
</feature>
<evidence type="ECO:0000256" key="6">
    <source>
        <dbReference type="SAM" id="MobiDB-lite"/>
    </source>
</evidence>
<keyword evidence="3" id="KW-0732">Signal</keyword>
<feature type="transmembrane region" description="Helical" evidence="7">
    <location>
        <begin position="1179"/>
        <end position="1199"/>
    </location>
</feature>
<dbReference type="InterPro" id="IPR059100">
    <property type="entry name" value="TSP3_bac"/>
</dbReference>
<dbReference type="Gene3D" id="4.10.1080.10">
    <property type="entry name" value="TSP type-3 repeat"/>
    <property type="match status" value="2"/>
</dbReference>
<dbReference type="Gene3D" id="2.60.120.200">
    <property type="match status" value="2"/>
</dbReference>
<sequence>MQYRHRLLRTFLPIVLAGIFLLLIVVRIQPMVAPDPLRAAWQRAISTGAYQFSASVTVLTDPQPSPLTAGQAPERQEMFLDGQTDVKANTTELRLWTQGGTVANGEGSVTMRLTDGQTWVRQAGGEWEEYPGLADLYAPGGDLMGYLTAVRDVETLGTHVVNGLTVTRYRFRLDGPALERYLRERQQEALVRANRLPPGAELKPAEEYVNLRGSGEVWIDENGLPARQIIDLTLPTGSTQRLSRAQIAMDFFGFGPLPVSLPFTWQHLLWNILNALNMVAPFAIWSGACVSALIAIVLLMQRRAVLRFNSLISMVVMVTLVSGPLLTTQRVQATQASEAERRAAWQQIQATTQTSSERDAQMPAEFAAARVVADVLLSEARGQSTHDYDHDGLSDVQEHMLGTDPYHTNDGKARLESLIAQAAPALPIAPTSLVHDSRDSDGDGLSDFQELFLGTSRFESDTDGDGLSDFAEARGFSYGGRDWFLDPLALDSSRDGIIDSLEVIRNGNTLQARDTDGDTVPDALDRDNDNDGVADALDLSPLTHSGSQGAFNSNRALWLKLDNLYANTLVAVDFQVRPQDANQLWYTQSRFDWPNDGAGQVQDRNATTDDLQLIPLLEISIPANSFATLPAYTNNGNGNLSSPVLSAQGITLRQADASTIVAYVPLSLMTDQQTGERVAFSGRMLYQGVPSWGNAHRVRLVWAVQMKNDVDGFDKAGVIHVYAGESWTLTGLQIREDHGVSGALVVADPAVQSDAVARDDGLFALINNLDQTFLRGRTDLSPAAIANRFDHPNNSSVPDQQRWGLPDIFRVRTYSDPDTLSLARNAATRNRSVLSDWIPAQYQPLILNVRNETFRALNFDSLGSNASWSDTVLSLNLANGGPNAVHLQTTAHLSLTGYEFSGGDWRALSAEQTVQRFVDRHQSQASTDDELKTAQLTILRNYLAVLIQGIVTTVTNGQQQPTVDLAAPDASMAQINSALAAQSSGALKHALNALGPAQGSETGAVLKQMGQVIKTVGISAARGGGSAWAISAQFVTSFKAKAGDAIRGAIIGALVAGLVLAATAQIGALSPELNRWLQTGGMELVQQVTSSVATIIKNGIDLILIAKFGLQKITAASAAFTIFVGGVLVLATVGLAIYEAVANQLSGVALAQLIITTVLQVAWIVFLTAMAFVPKVGPIIVAVLTIIDAVLSIFLSIILGRATTFSTWLFQQIARFIVDESRYLTVKPSVGNTSLGLLDPAAGMTAWSTLRFSAIVYPNLEWNPNRIGNRWFGRPWNDWEARQRVSGVVALATGEQRLDTWPGWPPIEGSYSRWLDFSFPAGVNQATSLWLNTAFNLPYKRCIFLWCGAYDDVQRHNTRLADSIVFDVFPATLNEFVRMDWGGNVPFPARSDGDLDGVARHSDPNDATWDTDGDGLSDAFEIQRASEGIRLNPRSADTDSDGLNDRDEGLWGTDPTRGDTDGDGLSDKQEVDGFRVSVQGQSLWLRTSPLAVDSRGSGSADAVWLYQSGPTTAYSALASWPLTEVSGSVFYDTINRTTLTCVAPNCPDAGITIGGRTGVRFDGNDYLSAGTDERFRMSDAMTFAVWMYPTADSGGILVNREGEYEVARFPDGSIQWAFSNAHPGWAWVNTGYIAPLNTWTHVAVTYQHGVVVTYINGNPIHTYNGSGSITDIDPYNNEFRLGNRSFPQPFTGVLAQARIFTRALSASDIASLLSAPASLSMGDTGTFLSSTTNELSAPVTPIGVFPQINDGDLTVKPGQSLTYTVTLQHNLTEGRPLRGAVWLNTPETGFPSTSFELLPGQTQSFVTNLTIPASAPEGPFVLNAVTQYSPGADFTARWAQPTFVERASADVSAVALAATPGATTPYAIVTAGGGQVQFLPTQPATPGTPLLVGSGTNPTLACLSAACLVAWQDGSTIRITRVAGNTVAPAINVGTGSAPAVASNGSNFLIAWLDGSILRAQRVAADGTLSGASLTLDNAIQAGSAVALAAVGTAYLAVYERGPTGQRDIWSVRIDDAGNTAPVQLTATTTDESGPALAYSPAFGRTLIAYLRDGSVFGRLLTGSNPLEEMLLLSDGGANIYRPAVAATSNHFIVAAGTRVANRANLLYQAIDGNSRLLGSPQRFAWLVDAPTTLTVGLACASGQPCVTTPAGLSGSSGTQIGTLSAQIVSEADGLFDSGTLPTPLRLIVDNTPPATQIVSLVDGSYVPATNVNSGLVVSGIVTDTNGIELVEISLDGGAWQATTLSGTTWAATLDISALAEGQHSLRARARDVAGNQGAASTPVTFIVDRQSPAITISSFSASPVRPGLDTRGGWVFPFTGTLTDPVAGTSAGSGSTTVTLELLPASSDAVTGIPQEITASGGNWQHSYRLTTGGGVDGRITPPTGVYTITLRAVDLAGNLATMTHPTLLHLDATSPSFQMNSNPGDMITTTLTLSGVVTDTGSVASGVQAMAAAWVPQAQADVLAAARVRLLFEEANGSEVFANAADAALVATCSGAGCPQLAGGRVEQGIILNATQTLSITDTMGTLSSGFSVAAWISGSGRWYERGLAGQPGYVELTTNSVQLQGSSATCTASFTPAGSGWQHLAATYDGTTLNVYREGVTIVSTPCSAGHLPAATARIGGGFTGGIDEMYLYDYALAADEVDNLRAAADRTWQAVTLATPGATNTTWSLTVPNDLDGIYALMMRASDALANRTVRDGELIWRGLVDTRGPQVTVRVTQQGSGSLARTTITCEIRDINLNYPTVVCPEPTGTILERSDLSVFYQPAAWRRQSSDLKLLNGRDITYVVAGHISYSATATATDTLGRNGSGTPQSVTPSTRPIDILITSPSGNIRTTLDPIVLAGEVSANAGLQRLRVLRDGSEIHNQTWPSGTPNASFSLAAWTPGEGRYELEFRVEDQNGQLLVEEMTLFVDTAAPTAIGFASAVITTGNTLTNTLALPVQVTDTGVITSVQASLDGSIWIEADADPMVSGRWWLPVTDDNGNLDNQLFTMVLRATDAAGRQIIASSQTITVDVVPPAVQNATLRIVGGHILSDGTVVVTPGLSLRMEWNAGSDGAGPVTFFAGWNTDAEPNIAGLTGYGAGAGSHDLTPTDGSILYAHLVQQDANGNRQVQTFGPIIYDPPLTPAVISQTGANEPERAIDSQWRNGACSLVGQNSALSRRASELAAINDIQRLYAAWGDRAIRLAWHGAIWDNSNDLYLYLDTATGGTTAPYSQGMSSGQPDLRLPTGFSPNYLIRIDDSTTMSLLSWNGTSWTSVSGNWQVWSDPMDPTLLEIYIPFTILNITAPATTPVQMLAYATDEDSLRTWAVMPANNPLTSPKVLNSQSGEGIDNTVALTNVIAWDNLGANSCPGQGQLIADVRFRITVEPVGAVYSIFTDELIDDQSQLLDDNSQVDGQQIAELDNYHPPLIEGQTITYTIHYENVGEAPATNVQAWIINWGSLMLPGGTLITGGVPYYEQFINLGTINPGTSGTATFTGVVDRQIARDAGEDEDWATVDISFHDDTTGFDAALDWFFIDHPVDITPPEYVEVYEPLSYIKPGTTTLYGLVWDESDVPQIELEVTVGSALPSIVSCTDTTPDDGEWQCPVNLGTPAHDTPVTIRTRATDRAGLTSTWSDPLNLIVDAQAPQLILSDATIARLGLGSVGVGTLQLDGQVNDERSAAAVEVCVDQNDGRGFQCTEVPVDETNGWSYALPIREQTAQSTQRLRLTPIDEAGNRGSTQQFDYVIDTIAPTLSNSLLQPTQLQAIPQQTPVFLSNGVLIGGTYNDAVGVTAITVRVERPDGLVTNGAAELQSGQWRFIVPLIGAGTHRVYVEARDAAGNVRVIGPIVVGGPYRIHLPIIQR</sequence>
<feature type="compositionally biased region" description="Basic and acidic residues" evidence="6">
    <location>
        <begin position="1395"/>
        <end position="1404"/>
    </location>
</feature>
<keyword evidence="7" id="KW-1133">Transmembrane helix</keyword>
<dbReference type="InterPro" id="IPR028974">
    <property type="entry name" value="TSP_type-3_rpt"/>
</dbReference>
<evidence type="ECO:0000256" key="7">
    <source>
        <dbReference type="SAM" id="Phobius"/>
    </source>
</evidence>
<keyword evidence="4" id="KW-0106">Calcium</keyword>
<keyword evidence="5" id="KW-1015">Disulfide bond</keyword>
<feature type="compositionally biased region" description="Basic and acidic residues" evidence="6">
    <location>
        <begin position="1456"/>
        <end position="1467"/>
    </location>
</feature>
<dbReference type="STRING" id="324602.Caur_3504"/>
<dbReference type="Pfam" id="PF18884">
    <property type="entry name" value="TSP3_bac"/>
    <property type="match status" value="4"/>
</dbReference>
<evidence type="ECO:0000259" key="8">
    <source>
        <dbReference type="SMART" id="SM00560"/>
    </source>
</evidence>
<dbReference type="GO" id="GO:0005509">
    <property type="term" value="F:calcium ion binding"/>
    <property type="evidence" value="ECO:0007669"/>
    <property type="project" value="InterPro"/>
</dbReference>
<dbReference type="KEGG" id="cau:Caur_3504"/>
<dbReference type="PATRIC" id="fig|324602.8.peg.3949"/>
<dbReference type="InterPro" id="IPR013783">
    <property type="entry name" value="Ig-like_fold"/>
</dbReference>
<dbReference type="Gene3D" id="2.50.20.20">
    <property type="match status" value="1"/>
</dbReference>
<feature type="transmembrane region" description="Helical" evidence="7">
    <location>
        <begin position="1113"/>
        <end position="1138"/>
    </location>
</feature>